<evidence type="ECO:0008006" key="3">
    <source>
        <dbReference type="Google" id="ProtNLM"/>
    </source>
</evidence>
<dbReference type="EMBL" id="CP013099">
    <property type="protein sequence ID" value="ALP52641.1"/>
    <property type="molecule type" value="Genomic_DNA"/>
</dbReference>
<reference evidence="1" key="1">
    <citation type="submission" date="2015-10" db="EMBL/GenBank/DDBJ databases">
        <title>Description of Candidatus Tenderia electrophaga gen. nov, sp. nov., an Uncultivated Electroautotroph from a Biocathode Enrichment.</title>
        <authorList>
            <person name="Eddie B.J."/>
            <person name="Malanoski A.P."/>
            <person name="Wang Z."/>
            <person name="Hall R.J."/>
            <person name="Oh S.D."/>
            <person name="Heiner C."/>
            <person name="Lin B."/>
            <person name="Strycharz-Glaven S.M."/>
        </authorList>
    </citation>
    <scope>NUCLEOTIDE SEQUENCE [LARGE SCALE GENOMIC DNA]</scope>
    <source>
        <strain evidence="1">NRL1</strain>
    </source>
</reference>
<proteinExistence type="predicted"/>
<keyword evidence="2" id="KW-1185">Reference proteome</keyword>
<dbReference type="AlphaFoldDB" id="A0A0S2TBW1"/>
<gene>
    <name evidence="1" type="ORF">Tel_05485</name>
</gene>
<sequence length="370" mass="40646">MKIHTLLLTARDTGAALQIGAIARQAQHHPRLNTIIYAAAPADRVLSEMGLKVNSVNTPVVDTACDNGAQALLSAADAILKQTRPDAVLTGLSGHGAGIDEAIIARCRNPCYTFQDYWGDVNSLFEKIADCYFTLDQIGAELTRRRFQADTCVSGSPKHAAFSRLDTLALRSGMRAQLNIQDNHRLIGLFGQPIRPHDEYLDVISRFSNAVAMCDRPYTLLYRPHPADPPDTQEKVLDILTDKGLVPIIDTDRDISAVLCGCDFVCSVASSCNLDNIFLNYFSPAPLGVSTYLFLNETMKRMHADQTGATYPPPIDMDMAVKCTSPTDLVDLVSSTEIERGRYWRKIKATLPPPNQAATTILDRILRDLA</sequence>
<evidence type="ECO:0000313" key="1">
    <source>
        <dbReference type="EMBL" id="ALP52641.1"/>
    </source>
</evidence>
<dbReference type="STRING" id="1748243.Tel_05485"/>
<protein>
    <recommendedName>
        <fullName evidence="3">UDP-N-acetylglucosamine 2-epimerase domain-containing protein</fullName>
    </recommendedName>
</protein>
<dbReference type="Proteomes" id="UP000055136">
    <property type="component" value="Chromosome"/>
</dbReference>
<accession>A0A0S2TBW1</accession>
<organism evidence="1 2">
    <name type="scientific">Candidatus Tenderia electrophaga</name>
    <dbReference type="NCBI Taxonomy" id="1748243"/>
    <lineage>
        <taxon>Bacteria</taxon>
        <taxon>Pseudomonadati</taxon>
        <taxon>Pseudomonadota</taxon>
        <taxon>Gammaproteobacteria</taxon>
        <taxon>Candidatus Tenderiales</taxon>
        <taxon>Candidatus Tenderiaceae</taxon>
        <taxon>Candidatus Tenderia</taxon>
    </lineage>
</organism>
<name>A0A0S2TBW1_9GAMM</name>
<evidence type="ECO:0000313" key="2">
    <source>
        <dbReference type="Proteomes" id="UP000055136"/>
    </source>
</evidence>
<dbReference type="KEGG" id="tee:Tel_05485"/>
<dbReference type="SUPFAM" id="SSF53756">
    <property type="entry name" value="UDP-Glycosyltransferase/glycogen phosphorylase"/>
    <property type="match status" value="1"/>
</dbReference>